<keyword evidence="4" id="KW-1003">Cell membrane</keyword>
<gene>
    <name evidence="16" type="ORF">ZBT109_1652</name>
</gene>
<keyword evidence="17" id="KW-1185">Reference proteome</keyword>
<dbReference type="Pfam" id="PF01618">
    <property type="entry name" value="MotA_ExbB"/>
    <property type="match status" value="1"/>
</dbReference>
<dbReference type="GO" id="GO:1902600">
    <property type="term" value="P:proton transmembrane transport"/>
    <property type="evidence" value="ECO:0007669"/>
    <property type="project" value="UniProtKB-KW"/>
</dbReference>
<keyword evidence="16" id="KW-0282">Flagellum</keyword>
<dbReference type="InterPro" id="IPR000540">
    <property type="entry name" value="Flag_MotA_CS"/>
</dbReference>
<keyword evidence="12 13" id="KW-0472">Membrane</keyword>
<organism evidence="16 17">
    <name type="scientific">Zymobacter palmae</name>
    <dbReference type="NCBI Taxonomy" id="33074"/>
    <lineage>
        <taxon>Bacteria</taxon>
        <taxon>Pseudomonadati</taxon>
        <taxon>Pseudomonadota</taxon>
        <taxon>Gammaproteobacteria</taxon>
        <taxon>Oceanospirillales</taxon>
        <taxon>Halomonadaceae</taxon>
        <taxon>Zymobacter group</taxon>
        <taxon>Zymobacter</taxon>
    </lineage>
</organism>
<dbReference type="InterPro" id="IPR022522">
    <property type="entry name" value="Flagellar_motor_stator_MotA"/>
</dbReference>
<evidence type="ECO:0000313" key="16">
    <source>
        <dbReference type="EMBL" id="BBG30408.1"/>
    </source>
</evidence>
<dbReference type="PROSITE" id="PS01307">
    <property type="entry name" value="MOTA"/>
    <property type="match status" value="1"/>
</dbReference>
<keyword evidence="11" id="KW-0406">Ion transport</keyword>
<evidence type="ECO:0000256" key="7">
    <source>
        <dbReference type="ARBA" id="ARBA00022692"/>
    </source>
</evidence>
<dbReference type="Proteomes" id="UP000267342">
    <property type="component" value="Chromosome"/>
</dbReference>
<evidence type="ECO:0000256" key="6">
    <source>
        <dbReference type="ARBA" id="ARBA00022519"/>
    </source>
</evidence>
<comment type="similarity">
    <text evidence="2">Belongs to the MotA family.</text>
</comment>
<keyword evidence="10 13" id="KW-1133">Transmembrane helix</keyword>
<evidence type="ECO:0000256" key="10">
    <source>
        <dbReference type="ARBA" id="ARBA00022989"/>
    </source>
</evidence>
<dbReference type="PANTHER" id="PTHR30433:SF4">
    <property type="entry name" value="MOTILITY PROTEIN A"/>
    <property type="match status" value="1"/>
</dbReference>
<keyword evidence="16" id="KW-0969">Cilium</keyword>
<proteinExistence type="inferred from homology"/>
<dbReference type="KEGG" id="zpl:ZBT109_1652"/>
<keyword evidence="7 13" id="KW-0812">Transmembrane</keyword>
<keyword evidence="8" id="KW-0283">Flagellar rotation</keyword>
<evidence type="ECO:0000256" key="4">
    <source>
        <dbReference type="ARBA" id="ARBA00022475"/>
    </source>
</evidence>
<dbReference type="OrthoDB" id="9782603at2"/>
<evidence type="ECO:0000256" key="5">
    <source>
        <dbReference type="ARBA" id="ARBA00022500"/>
    </source>
</evidence>
<sequence length="288" mass="31332">MLILVGYIIILGCVLGGYSLAGGHLAILVQPTEFLIIFGAGVGAFVAANSGNSIKATLAALPMLRKSTRYSKAMFKDVLALMFLLLAKARQEGMMSIEKDIESPKDSEVFRHYPDILNDHLIMEFIVDYLRMMVTGNMDAFEMQSLMDLEIETFLKEAEEPAHSLAAMGDGMPAFGIVAAVMGVVHALSAEGLTPEQVGPLVASAMVGTFLGILISYGFLTPLSSRAQQQAHEAAKILECIKVTLLANLNGYAPQIAIEFGRKVLFETERPGFEEMEEHVREAKSKRS</sequence>
<name>A0A348HFK6_9GAMM</name>
<accession>A0A348HFK6</accession>
<feature type="domain" description="Motility protein A N-terminal" evidence="15">
    <location>
        <begin position="4"/>
        <end position="93"/>
    </location>
</feature>
<evidence type="ECO:0000256" key="1">
    <source>
        <dbReference type="ARBA" id="ARBA00004429"/>
    </source>
</evidence>
<feature type="transmembrane region" description="Helical" evidence="13">
    <location>
        <begin position="201"/>
        <end position="220"/>
    </location>
</feature>
<dbReference type="GO" id="GO:0005886">
    <property type="term" value="C:plasma membrane"/>
    <property type="evidence" value="ECO:0007669"/>
    <property type="project" value="UniProtKB-SubCell"/>
</dbReference>
<evidence type="ECO:0000256" key="13">
    <source>
        <dbReference type="SAM" id="Phobius"/>
    </source>
</evidence>
<protein>
    <submittedName>
        <fullName evidence="16">Flagellar motor component</fullName>
    </submittedName>
</protein>
<dbReference type="InterPro" id="IPR046786">
    <property type="entry name" value="MotA_N"/>
</dbReference>
<evidence type="ECO:0000256" key="9">
    <source>
        <dbReference type="ARBA" id="ARBA00022781"/>
    </source>
</evidence>
<dbReference type="PANTHER" id="PTHR30433">
    <property type="entry name" value="CHEMOTAXIS PROTEIN MOTA"/>
    <property type="match status" value="1"/>
</dbReference>
<evidence type="ECO:0000259" key="15">
    <source>
        <dbReference type="Pfam" id="PF20560"/>
    </source>
</evidence>
<keyword evidence="6" id="KW-0997">Cell inner membrane</keyword>
<keyword evidence="9" id="KW-0375">Hydrogen ion transport</keyword>
<feature type="transmembrane region" description="Helical" evidence="13">
    <location>
        <begin position="34"/>
        <end position="50"/>
    </location>
</feature>
<dbReference type="NCBIfam" id="TIGR03818">
    <property type="entry name" value="MotA1"/>
    <property type="match status" value="1"/>
</dbReference>
<feature type="transmembrane region" description="Helical" evidence="13">
    <location>
        <begin position="171"/>
        <end position="189"/>
    </location>
</feature>
<keyword evidence="3" id="KW-0813">Transport</keyword>
<dbReference type="GO" id="GO:0071978">
    <property type="term" value="P:bacterial-type flagellum-dependent swarming motility"/>
    <property type="evidence" value="ECO:0007669"/>
    <property type="project" value="InterPro"/>
</dbReference>
<feature type="transmembrane region" description="Helical" evidence="13">
    <location>
        <begin position="6"/>
        <end position="27"/>
    </location>
</feature>
<evidence type="ECO:0000313" key="17">
    <source>
        <dbReference type="Proteomes" id="UP000267342"/>
    </source>
</evidence>
<comment type="subcellular location">
    <subcellularLocation>
        <location evidence="1">Cell inner membrane</location>
        <topology evidence="1">Multi-pass membrane protein</topology>
    </subcellularLocation>
</comment>
<evidence type="ECO:0000256" key="12">
    <source>
        <dbReference type="ARBA" id="ARBA00023136"/>
    </source>
</evidence>
<evidence type="ECO:0000256" key="2">
    <source>
        <dbReference type="ARBA" id="ARBA00008038"/>
    </source>
</evidence>
<dbReference type="InterPro" id="IPR047055">
    <property type="entry name" value="MotA-like"/>
</dbReference>
<reference evidence="16 17" key="1">
    <citation type="submission" date="2018-09" db="EMBL/GenBank/DDBJ databases">
        <title>Zymobacter palmae IAM14233 (=T109) whole genome analysis.</title>
        <authorList>
            <person name="Yanase H."/>
        </authorList>
    </citation>
    <scope>NUCLEOTIDE SEQUENCE [LARGE SCALE GENOMIC DNA]</scope>
    <source>
        <strain evidence="16 17">IAM14233</strain>
    </source>
</reference>
<evidence type="ECO:0000256" key="8">
    <source>
        <dbReference type="ARBA" id="ARBA00022779"/>
    </source>
</evidence>
<dbReference type="InterPro" id="IPR002898">
    <property type="entry name" value="MotA_ExbB_proton_chnl"/>
</dbReference>
<dbReference type="Pfam" id="PF20560">
    <property type="entry name" value="MotA_N"/>
    <property type="match status" value="1"/>
</dbReference>
<dbReference type="EMBL" id="AP018933">
    <property type="protein sequence ID" value="BBG30408.1"/>
    <property type="molecule type" value="Genomic_DNA"/>
</dbReference>
<evidence type="ECO:0000259" key="14">
    <source>
        <dbReference type="Pfam" id="PF01618"/>
    </source>
</evidence>
<keyword evidence="16" id="KW-0966">Cell projection</keyword>
<evidence type="ECO:0000256" key="3">
    <source>
        <dbReference type="ARBA" id="ARBA00022448"/>
    </source>
</evidence>
<keyword evidence="5" id="KW-0145">Chemotaxis</keyword>
<evidence type="ECO:0000256" key="11">
    <source>
        <dbReference type="ARBA" id="ARBA00023065"/>
    </source>
</evidence>
<dbReference type="STRING" id="1123510.GCA_000620025_02403"/>
<feature type="domain" description="MotA/TolQ/ExbB proton channel" evidence="14">
    <location>
        <begin position="123"/>
        <end position="237"/>
    </location>
</feature>
<dbReference type="GO" id="GO:0006935">
    <property type="term" value="P:chemotaxis"/>
    <property type="evidence" value="ECO:0007669"/>
    <property type="project" value="UniProtKB-KW"/>
</dbReference>
<dbReference type="AlphaFoldDB" id="A0A348HFK6"/>